<dbReference type="AlphaFoldDB" id="A0A6A4I3X5"/>
<dbReference type="InterPro" id="IPR000697">
    <property type="entry name" value="WH1/EVH1_dom"/>
</dbReference>
<organism evidence="3 4">
    <name type="scientific">Gymnopus androsaceus JB14</name>
    <dbReference type="NCBI Taxonomy" id="1447944"/>
    <lineage>
        <taxon>Eukaryota</taxon>
        <taxon>Fungi</taxon>
        <taxon>Dikarya</taxon>
        <taxon>Basidiomycota</taxon>
        <taxon>Agaricomycotina</taxon>
        <taxon>Agaricomycetes</taxon>
        <taxon>Agaricomycetidae</taxon>
        <taxon>Agaricales</taxon>
        <taxon>Marasmiineae</taxon>
        <taxon>Omphalotaceae</taxon>
        <taxon>Gymnopus</taxon>
    </lineage>
</organism>
<feature type="region of interest" description="Disordered" evidence="1">
    <location>
        <begin position="174"/>
        <end position="207"/>
    </location>
</feature>
<dbReference type="Proteomes" id="UP000799118">
    <property type="component" value="Unassembled WGS sequence"/>
</dbReference>
<proteinExistence type="predicted"/>
<dbReference type="OrthoDB" id="8963340at2759"/>
<feature type="compositionally biased region" description="Low complexity" evidence="1">
    <location>
        <begin position="195"/>
        <end position="207"/>
    </location>
</feature>
<feature type="domain" description="WH1" evidence="2">
    <location>
        <begin position="21"/>
        <end position="162"/>
    </location>
</feature>
<gene>
    <name evidence="3" type="ORF">BT96DRAFT_875535</name>
</gene>
<feature type="compositionally biased region" description="Basic residues" evidence="1">
    <location>
        <begin position="185"/>
        <end position="194"/>
    </location>
</feature>
<evidence type="ECO:0000313" key="4">
    <source>
        <dbReference type="Proteomes" id="UP000799118"/>
    </source>
</evidence>
<dbReference type="Gene3D" id="3.90.810.10">
    <property type="entry name" value="CRIB domain"/>
    <property type="match status" value="1"/>
</dbReference>
<evidence type="ECO:0000256" key="1">
    <source>
        <dbReference type="SAM" id="MobiDB-lite"/>
    </source>
</evidence>
<keyword evidence="4" id="KW-1185">Reference proteome</keyword>
<dbReference type="PROSITE" id="PS50229">
    <property type="entry name" value="WH1"/>
    <property type="match status" value="1"/>
</dbReference>
<dbReference type="EMBL" id="ML769401">
    <property type="protein sequence ID" value="KAE9406562.1"/>
    <property type="molecule type" value="Genomic_DNA"/>
</dbReference>
<reference evidence="3" key="1">
    <citation type="journal article" date="2019" name="Environ. Microbiol.">
        <title>Fungal ecological strategies reflected in gene transcription - a case study of two litter decomposers.</title>
        <authorList>
            <person name="Barbi F."/>
            <person name="Kohler A."/>
            <person name="Barry K."/>
            <person name="Baskaran P."/>
            <person name="Daum C."/>
            <person name="Fauchery L."/>
            <person name="Ihrmark K."/>
            <person name="Kuo A."/>
            <person name="LaButti K."/>
            <person name="Lipzen A."/>
            <person name="Morin E."/>
            <person name="Grigoriev I.V."/>
            <person name="Henrissat B."/>
            <person name="Lindahl B."/>
            <person name="Martin F."/>
        </authorList>
    </citation>
    <scope>NUCLEOTIDE SEQUENCE</scope>
    <source>
        <strain evidence="3">JB14</strain>
    </source>
</reference>
<name>A0A6A4I3X5_9AGAR</name>
<evidence type="ECO:0000259" key="2">
    <source>
        <dbReference type="PROSITE" id="PS50229"/>
    </source>
</evidence>
<dbReference type="SUPFAM" id="SSF50729">
    <property type="entry name" value="PH domain-like"/>
    <property type="match status" value="1"/>
</dbReference>
<protein>
    <recommendedName>
        <fullName evidence="2">WH1 domain-containing protein</fullName>
    </recommendedName>
</protein>
<accession>A0A6A4I3X5</accession>
<dbReference type="Pfam" id="PF00568">
    <property type="entry name" value="WH1"/>
    <property type="match status" value="1"/>
</dbReference>
<evidence type="ECO:0000313" key="3">
    <source>
        <dbReference type="EMBL" id="KAE9406562.1"/>
    </source>
</evidence>
<dbReference type="InterPro" id="IPR011993">
    <property type="entry name" value="PH-like_dom_sf"/>
</dbReference>
<dbReference type="InterPro" id="IPR036936">
    <property type="entry name" value="CRIB_dom_sf"/>
</dbReference>
<sequence length="290" mass="32225">MYRTTTRESSCSSIVHPTMVSLSPSSKTLTQVTAKVYHAKFGGVGEDWQYFNQRGTVVFGQDQIPEEQDTTVQSKPAVEADGVAVIPEPKGDSDAHYWFRLRDESSGRIVWMFQVPEDCVYRIDKPFFHVFNGKSRMWGFLFDNDQDGAAFGQVVQAHLPTSLNNSQQLKLYSSFGSSKRDPSVRSKKSTKSKISRTNTNLNSSNASTPTIISITATVSENRPPQQQQQQQQFVKLKGITPSMISLPKTQSFVHVGHIGLNNDGVIECSEGIDPSWLTIIRSLSTVSGRV</sequence>
<dbReference type="Gene3D" id="2.30.29.30">
    <property type="entry name" value="Pleckstrin-homology domain (PH domain)/Phosphotyrosine-binding domain (PTB)"/>
    <property type="match status" value="1"/>
</dbReference>